<evidence type="ECO:0000256" key="1">
    <source>
        <dbReference type="ARBA" id="ARBA00008061"/>
    </source>
</evidence>
<dbReference type="InterPro" id="IPR004193">
    <property type="entry name" value="Glyco_hydro_13_N"/>
</dbReference>
<dbReference type="GO" id="GO:0004135">
    <property type="term" value="F:amylo-alpha-1,6-glucosidase activity"/>
    <property type="evidence" value="ECO:0007669"/>
    <property type="project" value="InterPro"/>
</dbReference>
<dbReference type="InterPro" id="IPR013780">
    <property type="entry name" value="Glyco_hydro_b"/>
</dbReference>
<dbReference type="SUPFAM" id="SSF51011">
    <property type="entry name" value="Glycosyl hydrolase domain"/>
    <property type="match status" value="1"/>
</dbReference>
<dbReference type="SMART" id="SM00642">
    <property type="entry name" value="Aamy"/>
    <property type="match status" value="1"/>
</dbReference>
<dbReference type="Gene3D" id="3.20.20.80">
    <property type="entry name" value="Glycosidases"/>
    <property type="match status" value="1"/>
</dbReference>
<evidence type="ECO:0000313" key="7">
    <source>
        <dbReference type="Proteomes" id="UP000824037"/>
    </source>
</evidence>
<dbReference type="InterPro" id="IPR006047">
    <property type="entry name" value="GH13_cat_dom"/>
</dbReference>
<evidence type="ECO:0000256" key="4">
    <source>
        <dbReference type="SAM" id="MobiDB-lite"/>
    </source>
</evidence>
<keyword evidence="2" id="KW-0378">Hydrolase</keyword>
<dbReference type="GO" id="GO:0005980">
    <property type="term" value="P:glycogen catabolic process"/>
    <property type="evidence" value="ECO:0007669"/>
    <property type="project" value="InterPro"/>
</dbReference>
<dbReference type="PANTHER" id="PTHR43002">
    <property type="entry name" value="GLYCOGEN DEBRANCHING ENZYME"/>
    <property type="match status" value="1"/>
</dbReference>
<dbReference type="CDD" id="cd11326">
    <property type="entry name" value="AmyAc_Glg_debranch"/>
    <property type="match status" value="1"/>
</dbReference>
<comment type="caution">
    <text evidence="6">The sequence shown here is derived from an EMBL/GenBank/DDBJ whole genome shotgun (WGS) entry which is preliminary data.</text>
</comment>
<reference evidence="6" key="2">
    <citation type="submission" date="2021-04" db="EMBL/GenBank/DDBJ databases">
        <authorList>
            <person name="Gilroy R."/>
        </authorList>
    </citation>
    <scope>NUCLEOTIDE SEQUENCE</scope>
    <source>
        <strain evidence="6">ChiGjej4B4-7305</strain>
    </source>
</reference>
<dbReference type="AlphaFoldDB" id="A0A9D2EFF5"/>
<feature type="region of interest" description="Disordered" evidence="4">
    <location>
        <begin position="1"/>
        <end position="22"/>
    </location>
</feature>
<evidence type="ECO:0000256" key="3">
    <source>
        <dbReference type="ARBA" id="ARBA00023295"/>
    </source>
</evidence>
<dbReference type="CDD" id="cd02856">
    <property type="entry name" value="E_set_GDE_Isoamylase_N"/>
    <property type="match status" value="1"/>
</dbReference>
<gene>
    <name evidence="6" type="primary">glgX</name>
    <name evidence="6" type="ORF">H9815_11525</name>
</gene>
<organism evidence="6 7">
    <name type="scientific">Candidatus Ruania gallistercoris</name>
    <dbReference type="NCBI Taxonomy" id="2838746"/>
    <lineage>
        <taxon>Bacteria</taxon>
        <taxon>Bacillati</taxon>
        <taxon>Actinomycetota</taxon>
        <taxon>Actinomycetes</taxon>
        <taxon>Micrococcales</taxon>
        <taxon>Ruaniaceae</taxon>
        <taxon>Ruania</taxon>
    </lineage>
</organism>
<dbReference type="NCBIfam" id="TIGR02100">
    <property type="entry name" value="glgX_debranch"/>
    <property type="match status" value="1"/>
</dbReference>
<dbReference type="Pfam" id="PF02922">
    <property type="entry name" value="CBM_48"/>
    <property type="match status" value="1"/>
</dbReference>
<name>A0A9D2EFF5_9MICO</name>
<proteinExistence type="inferred from homology"/>
<evidence type="ECO:0000259" key="5">
    <source>
        <dbReference type="SMART" id="SM00642"/>
    </source>
</evidence>
<dbReference type="Gene3D" id="2.60.40.10">
    <property type="entry name" value="Immunoglobulins"/>
    <property type="match status" value="1"/>
</dbReference>
<dbReference type="InterPro" id="IPR017853">
    <property type="entry name" value="GH"/>
</dbReference>
<protein>
    <submittedName>
        <fullName evidence="6">Glycogen debranching protein GlgX</fullName>
    </submittedName>
</protein>
<dbReference type="Proteomes" id="UP000824037">
    <property type="component" value="Unassembled WGS sequence"/>
</dbReference>
<dbReference type="Gene3D" id="2.60.40.1180">
    <property type="entry name" value="Golgi alpha-mannosidase II"/>
    <property type="match status" value="1"/>
</dbReference>
<feature type="domain" description="Glycosyl hydrolase family 13 catalytic" evidence="5">
    <location>
        <begin position="180"/>
        <end position="611"/>
    </location>
</feature>
<dbReference type="SUPFAM" id="SSF81296">
    <property type="entry name" value="E set domains"/>
    <property type="match status" value="1"/>
</dbReference>
<sequence length="729" mass="79997">MTSTASRTDPTAPADEVADRDRVQPTAFGVHLGEAGLRVLVHAPHADRVETCFPGAGPDGTERRVRLHRGRWGRWFGTVPGIGAGQAYGFRVSGPWEPARGLLHNPHQLLLDPYARGVQGPLELGPEIYGHQVDEELHPVGRRRRPDHRDSAGHVPVSVVITDHFDGPQVTHPQVPWRDTVIYEAHVRGLTQRLPGVPAELRGTYAGLAHPATVAHLKALGITAVELLPIHAKASEPALTRRGLSNYWGYNTLAFFAPEPSYATVAAQQAGPQAVLDEVKGMVALLHEAGLEVLLDVVYNHTCEGGLDGPMLSWRGLDNRGYYLHRGARHSEYEDVTGTGNSLDFRSRAVVTMALDSLRYWTQVVGVDGFRFDLATTLARRGHTFDPDHPFLVALAADPVLAGVKLIAEPWDVGPGGWRTGQFPAPLAEWNDRFRDTLRRFWITDAAAAVHGGVGQDLRELATRLSGSADLFSPRPAPEGRGPGASINYVTAHDGFTLADLVSYDHKHNEANGEENRDGTDNNLSWNHGVEGTSDDPEVLAHRQRTMRNLLGSLLLAGGTPMLTAGDEIGRTQQGNNNAYCQDSEISWVDWELADWQQDLTATVAHLLRLRSELPALRPDRFHHGEATEVHPTLSWYDEHGGPMTHHRWHDPHRRVLQMSLRDTGDPSEVLVVFNGAANPVGVTLTSAGTSDLELVWDSCWERPQAGERVPAGSTVELPELSMRLYRGH</sequence>
<comment type="similarity">
    <text evidence="1">Belongs to the glycosyl hydrolase 13 family.</text>
</comment>
<evidence type="ECO:0000313" key="6">
    <source>
        <dbReference type="EMBL" id="HIZ36400.1"/>
    </source>
</evidence>
<dbReference type="InterPro" id="IPR013783">
    <property type="entry name" value="Ig-like_fold"/>
</dbReference>
<dbReference type="EMBL" id="DXBY01000198">
    <property type="protein sequence ID" value="HIZ36400.1"/>
    <property type="molecule type" value="Genomic_DNA"/>
</dbReference>
<dbReference type="InterPro" id="IPR044505">
    <property type="entry name" value="GlgX_Isoamylase_N_E_set"/>
</dbReference>
<dbReference type="SUPFAM" id="SSF51445">
    <property type="entry name" value="(Trans)glycosidases"/>
    <property type="match status" value="1"/>
</dbReference>
<evidence type="ECO:0000256" key="2">
    <source>
        <dbReference type="ARBA" id="ARBA00022801"/>
    </source>
</evidence>
<dbReference type="InterPro" id="IPR014756">
    <property type="entry name" value="Ig_E-set"/>
</dbReference>
<reference evidence="6" key="1">
    <citation type="journal article" date="2021" name="PeerJ">
        <title>Extensive microbial diversity within the chicken gut microbiome revealed by metagenomics and culture.</title>
        <authorList>
            <person name="Gilroy R."/>
            <person name="Ravi A."/>
            <person name="Getino M."/>
            <person name="Pursley I."/>
            <person name="Horton D.L."/>
            <person name="Alikhan N.F."/>
            <person name="Baker D."/>
            <person name="Gharbi K."/>
            <person name="Hall N."/>
            <person name="Watson M."/>
            <person name="Adriaenssens E.M."/>
            <person name="Foster-Nyarko E."/>
            <person name="Jarju S."/>
            <person name="Secka A."/>
            <person name="Antonio M."/>
            <person name="Oren A."/>
            <person name="Chaudhuri R.R."/>
            <person name="La Ragione R."/>
            <person name="Hildebrand F."/>
            <person name="Pallen M.J."/>
        </authorList>
    </citation>
    <scope>NUCLEOTIDE SEQUENCE</scope>
    <source>
        <strain evidence="6">ChiGjej4B4-7305</strain>
    </source>
</reference>
<dbReference type="InterPro" id="IPR011837">
    <property type="entry name" value="Glycogen_debranch_GlgX"/>
</dbReference>
<keyword evidence="3" id="KW-0326">Glycosidase</keyword>
<accession>A0A9D2EFF5</accession>